<evidence type="ECO:0000313" key="3">
    <source>
        <dbReference type="Proteomes" id="UP001295444"/>
    </source>
</evidence>
<keyword evidence="3" id="KW-1185">Reference proteome</keyword>
<gene>
    <name evidence="2" type="ORF">PECUL_23A047897</name>
</gene>
<reference evidence="2" key="1">
    <citation type="submission" date="2022-03" db="EMBL/GenBank/DDBJ databases">
        <authorList>
            <person name="Alioto T."/>
            <person name="Alioto T."/>
            <person name="Gomez Garrido J."/>
        </authorList>
    </citation>
    <scope>NUCLEOTIDE SEQUENCE</scope>
</reference>
<name>A0AAD1TME7_PELCU</name>
<proteinExistence type="predicted"/>
<dbReference type="AlphaFoldDB" id="A0AAD1TME7"/>
<feature type="region of interest" description="Disordered" evidence="1">
    <location>
        <begin position="1"/>
        <end position="36"/>
    </location>
</feature>
<evidence type="ECO:0000256" key="1">
    <source>
        <dbReference type="SAM" id="MobiDB-lite"/>
    </source>
</evidence>
<protein>
    <submittedName>
        <fullName evidence="2">Uncharacterized protein</fullName>
    </submittedName>
</protein>
<accession>A0AAD1TME7</accession>
<organism evidence="2 3">
    <name type="scientific">Pelobates cultripes</name>
    <name type="common">Western spadefoot toad</name>
    <dbReference type="NCBI Taxonomy" id="61616"/>
    <lineage>
        <taxon>Eukaryota</taxon>
        <taxon>Metazoa</taxon>
        <taxon>Chordata</taxon>
        <taxon>Craniata</taxon>
        <taxon>Vertebrata</taxon>
        <taxon>Euteleostomi</taxon>
        <taxon>Amphibia</taxon>
        <taxon>Batrachia</taxon>
        <taxon>Anura</taxon>
        <taxon>Pelobatoidea</taxon>
        <taxon>Pelobatidae</taxon>
        <taxon>Pelobates</taxon>
    </lineage>
</organism>
<comment type="caution">
    <text evidence="2">The sequence shown here is derived from an EMBL/GenBank/DDBJ whole genome shotgun (WGS) entry which is preliminary data.</text>
</comment>
<feature type="region of interest" description="Disordered" evidence="1">
    <location>
        <begin position="62"/>
        <end position="90"/>
    </location>
</feature>
<feature type="non-terminal residue" evidence="2">
    <location>
        <position position="90"/>
    </location>
</feature>
<dbReference type="EMBL" id="CAKOES020001095">
    <property type="protein sequence ID" value="CAH2330721.1"/>
    <property type="molecule type" value="Genomic_DNA"/>
</dbReference>
<dbReference type="Proteomes" id="UP001295444">
    <property type="component" value="Unassembled WGS sequence"/>
</dbReference>
<sequence>MRPSQGETATLLDGKTAHTPLSAPAFLLPPSPPALDIHNYQQRQQYKPDPDKQGCNLLQGAPKMAAGSGICGKAMRPTQPRWRDPLQSLE</sequence>
<evidence type="ECO:0000313" key="2">
    <source>
        <dbReference type="EMBL" id="CAH2330721.1"/>
    </source>
</evidence>